<sequence length="203" mass="21387">MARHPVRLPLLRVSLHNSKNVSRHSARKPPCCRYLPDDREGQRKSSNPQPGRTGPGRARVPGNKGGSRPTSTPAVGHRVSTPLGRESPGSRWAARAVPAGWDYPTPPALVGGSQGSLTAPAPPWPGRPAARGGPLLGRPEAPRRQDVQGIGVVPAWRGTSIRFYLPGLCRVAVGSVLGGAFSILPLPEGPDPGRNTPLQLPPV</sequence>
<reference evidence="2" key="1">
    <citation type="journal article" date="2022" name="bioRxiv">
        <title>Sequencing and chromosome-scale assembly of the giantPleurodeles waltlgenome.</title>
        <authorList>
            <person name="Brown T."/>
            <person name="Elewa A."/>
            <person name="Iarovenko S."/>
            <person name="Subramanian E."/>
            <person name="Araus A.J."/>
            <person name="Petzold A."/>
            <person name="Susuki M."/>
            <person name="Suzuki K.-i.T."/>
            <person name="Hayashi T."/>
            <person name="Toyoda A."/>
            <person name="Oliveira C."/>
            <person name="Osipova E."/>
            <person name="Leigh N.D."/>
            <person name="Simon A."/>
            <person name="Yun M.H."/>
        </authorList>
    </citation>
    <scope>NUCLEOTIDE SEQUENCE</scope>
    <source>
        <strain evidence="2">20211129_DDA</strain>
        <tissue evidence="2">Liver</tissue>
    </source>
</reference>
<name>A0AAV7TG12_PLEWA</name>
<keyword evidence="3" id="KW-1185">Reference proteome</keyword>
<protein>
    <submittedName>
        <fullName evidence="2">Uncharacterized protein</fullName>
    </submittedName>
</protein>
<evidence type="ECO:0000313" key="3">
    <source>
        <dbReference type="Proteomes" id="UP001066276"/>
    </source>
</evidence>
<gene>
    <name evidence="2" type="ORF">NDU88_000872</name>
</gene>
<evidence type="ECO:0000256" key="1">
    <source>
        <dbReference type="SAM" id="MobiDB-lite"/>
    </source>
</evidence>
<feature type="region of interest" description="Disordered" evidence="1">
    <location>
        <begin position="18"/>
        <end position="90"/>
    </location>
</feature>
<accession>A0AAV7TG12</accession>
<comment type="caution">
    <text evidence="2">The sequence shown here is derived from an EMBL/GenBank/DDBJ whole genome shotgun (WGS) entry which is preliminary data.</text>
</comment>
<dbReference type="Proteomes" id="UP001066276">
    <property type="component" value="Chromosome 3_2"/>
</dbReference>
<evidence type="ECO:0000313" key="2">
    <source>
        <dbReference type="EMBL" id="KAJ1175585.1"/>
    </source>
</evidence>
<organism evidence="2 3">
    <name type="scientific">Pleurodeles waltl</name>
    <name type="common">Iberian ribbed newt</name>
    <dbReference type="NCBI Taxonomy" id="8319"/>
    <lineage>
        <taxon>Eukaryota</taxon>
        <taxon>Metazoa</taxon>
        <taxon>Chordata</taxon>
        <taxon>Craniata</taxon>
        <taxon>Vertebrata</taxon>
        <taxon>Euteleostomi</taxon>
        <taxon>Amphibia</taxon>
        <taxon>Batrachia</taxon>
        <taxon>Caudata</taxon>
        <taxon>Salamandroidea</taxon>
        <taxon>Salamandridae</taxon>
        <taxon>Pleurodelinae</taxon>
        <taxon>Pleurodeles</taxon>
    </lineage>
</organism>
<proteinExistence type="predicted"/>
<dbReference type="EMBL" id="JANPWB010000006">
    <property type="protein sequence ID" value="KAJ1175585.1"/>
    <property type="molecule type" value="Genomic_DNA"/>
</dbReference>
<dbReference type="AlphaFoldDB" id="A0AAV7TG12"/>